<dbReference type="AlphaFoldDB" id="A0A818UYA3"/>
<proteinExistence type="predicted"/>
<sequence>MLSFYIYLAMCLIKYQVYSVPTCIIIDTNSIQQNEDEISSSSSSNNQSSSSILLRNLRLLNSKYSPTLPDFAIQSVPLSYIDLKQTSLPPLIDIDEAIFKKTLTESIIERTFSPCTLETLEKLEKQMVIPFEFRRLRIEKPDHNTKYPDDDLHETVPDLSTTVYERRSDPEGVHFCRTCRDGFWTELTVCDTVRCDAELLRANPRLVTDWGEIKPTDGGALYAPSTIFAIYPFAFGPHCKRCESNGQWSRYALSEFCSEIKFFGYSLPSTTTVEKNIPPKIKQTTTTTTTSSIKL</sequence>
<name>A0A818UYA3_9BILA</name>
<protein>
    <submittedName>
        <fullName evidence="2">Uncharacterized protein</fullName>
    </submittedName>
</protein>
<comment type="caution">
    <text evidence="2">The sequence shown here is derived from an EMBL/GenBank/DDBJ whole genome shotgun (WGS) entry which is preliminary data.</text>
</comment>
<organism evidence="2 3">
    <name type="scientific">Adineta steineri</name>
    <dbReference type="NCBI Taxonomy" id="433720"/>
    <lineage>
        <taxon>Eukaryota</taxon>
        <taxon>Metazoa</taxon>
        <taxon>Spiralia</taxon>
        <taxon>Gnathifera</taxon>
        <taxon>Rotifera</taxon>
        <taxon>Eurotatoria</taxon>
        <taxon>Bdelloidea</taxon>
        <taxon>Adinetida</taxon>
        <taxon>Adinetidae</taxon>
        <taxon>Adineta</taxon>
    </lineage>
</organism>
<dbReference type="Proteomes" id="UP000663844">
    <property type="component" value="Unassembled WGS sequence"/>
</dbReference>
<evidence type="ECO:0000256" key="1">
    <source>
        <dbReference type="SAM" id="SignalP"/>
    </source>
</evidence>
<keyword evidence="1" id="KW-0732">Signal</keyword>
<accession>A0A818UYA3</accession>
<gene>
    <name evidence="2" type="ORF">OXD698_LOCUS12546</name>
</gene>
<evidence type="ECO:0000313" key="3">
    <source>
        <dbReference type="Proteomes" id="UP000663844"/>
    </source>
</evidence>
<feature type="signal peptide" evidence="1">
    <location>
        <begin position="1"/>
        <end position="19"/>
    </location>
</feature>
<reference evidence="2" key="1">
    <citation type="submission" date="2021-02" db="EMBL/GenBank/DDBJ databases">
        <authorList>
            <person name="Nowell W R."/>
        </authorList>
    </citation>
    <scope>NUCLEOTIDE SEQUENCE</scope>
</reference>
<feature type="chain" id="PRO_5033032814" evidence="1">
    <location>
        <begin position="20"/>
        <end position="295"/>
    </location>
</feature>
<evidence type="ECO:0000313" key="2">
    <source>
        <dbReference type="EMBL" id="CAF3704928.1"/>
    </source>
</evidence>
<dbReference type="EMBL" id="CAJOAZ010000735">
    <property type="protein sequence ID" value="CAF3704928.1"/>
    <property type="molecule type" value="Genomic_DNA"/>
</dbReference>